<comment type="caution">
    <text evidence="1">The sequence shown here is derived from an EMBL/GenBank/DDBJ whole genome shotgun (WGS) entry which is preliminary data.</text>
</comment>
<organism evidence="1 2">
    <name type="scientific">Gigaspora margarita</name>
    <dbReference type="NCBI Taxonomy" id="4874"/>
    <lineage>
        <taxon>Eukaryota</taxon>
        <taxon>Fungi</taxon>
        <taxon>Fungi incertae sedis</taxon>
        <taxon>Mucoromycota</taxon>
        <taxon>Glomeromycotina</taxon>
        <taxon>Glomeromycetes</taxon>
        <taxon>Diversisporales</taxon>
        <taxon>Gigasporaceae</taxon>
        <taxon>Gigaspora</taxon>
    </lineage>
</organism>
<evidence type="ECO:0000313" key="2">
    <source>
        <dbReference type="Proteomes" id="UP000789901"/>
    </source>
</evidence>
<protein>
    <submittedName>
        <fullName evidence="1">5716_t:CDS:1</fullName>
    </submittedName>
</protein>
<dbReference type="Proteomes" id="UP000789901">
    <property type="component" value="Unassembled WGS sequence"/>
</dbReference>
<keyword evidence="2" id="KW-1185">Reference proteome</keyword>
<gene>
    <name evidence="1" type="ORF">GMARGA_LOCUS13347</name>
</gene>
<name>A0ABN7V2V4_GIGMA</name>
<sequence>MALVPKIDGYLFNYNLCTETVNGVTKSNAIIGPNNVCLENAPKCGSYWQNGIFGMEMSHITVVEVATAAENIYKGKTYWTVIKELMNLAGFNSGSNVYKTLLECFPNNKSVPATGLSMKCANLVKLWLVRNHLVGLSVAISDNLACLNSSSNYPSWFMNNIKFSNGFEGIKNTINILANYYTN</sequence>
<accession>A0ABN7V2V4</accession>
<dbReference type="EMBL" id="CAJVQB010008435">
    <property type="protein sequence ID" value="CAG8718843.1"/>
    <property type="molecule type" value="Genomic_DNA"/>
</dbReference>
<proteinExistence type="predicted"/>
<reference evidence="1 2" key="1">
    <citation type="submission" date="2021-06" db="EMBL/GenBank/DDBJ databases">
        <authorList>
            <person name="Kallberg Y."/>
            <person name="Tangrot J."/>
            <person name="Rosling A."/>
        </authorList>
    </citation>
    <scope>NUCLEOTIDE SEQUENCE [LARGE SCALE GENOMIC DNA]</scope>
    <source>
        <strain evidence="1 2">120-4 pot B 10/14</strain>
    </source>
</reference>
<evidence type="ECO:0000313" key="1">
    <source>
        <dbReference type="EMBL" id="CAG8718843.1"/>
    </source>
</evidence>